<organism evidence="1 2">
    <name type="scientific">Trichinella nativa</name>
    <dbReference type="NCBI Taxonomy" id="6335"/>
    <lineage>
        <taxon>Eukaryota</taxon>
        <taxon>Metazoa</taxon>
        <taxon>Ecdysozoa</taxon>
        <taxon>Nematoda</taxon>
        <taxon>Enoplea</taxon>
        <taxon>Dorylaimia</taxon>
        <taxon>Trichinellida</taxon>
        <taxon>Trichinellidae</taxon>
        <taxon>Trichinella</taxon>
    </lineage>
</organism>
<comment type="caution">
    <text evidence="1">The sequence shown here is derived from an EMBL/GenBank/DDBJ whole genome shotgun (WGS) entry which is preliminary data.</text>
</comment>
<proteinExistence type="predicted"/>
<accession>A0A1Y3E9A5</accession>
<gene>
    <name evidence="1" type="ORF">D917_10781</name>
</gene>
<feature type="non-terminal residue" evidence="1">
    <location>
        <position position="1"/>
    </location>
</feature>
<dbReference type="Proteomes" id="UP000243006">
    <property type="component" value="Unassembled WGS sequence"/>
</dbReference>
<evidence type="ECO:0000313" key="2">
    <source>
        <dbReference type="Proteomes" id="UP000243006"/>
    </source>
</evidence>
<sequence>CQVVCRILQVLQVHLQVARLVVVVVLLLKKLI</sequence>
<feature type="non-terminal residue" evidence="1">
    <location>
        <position position="32"/>
    </location>
</feature>
<name>A0A1Y3E9A5_9BILA</name>
<reference evidence="1 2" key="1">
    <citation type="submission" date="2015-04" db="EMBL/GenBank/DDBJ databases">
        <title>Draft genome of the roundworm Trichinella nativa.</title>
        <authorList>
            <person name="Mitreva M."/>
        </authorList>
    </citation>
    <scope>NUCLEOTIDE SEQUENCE [LARGE SCALE GENOMIC DNA]</scope>
    <source>
        <strain evidence="1 2">ISS45</strain>
    </source>
</reference>
<dbReference type="AlphaFoldDB" id="A0A1Y3E9A5"/>
<dbReference type="EMBL" id="LVZM01020729">
    <property type="protein sequence ID" value="OUC41615.1"/>
    <property type="molecule type" value="Genomic_DNA"/>
</dbReference>
<evidence type="ECO:0000313" key="1">
    <source>
        <dbReference type="EMBL" id="OUC41615.1"/>
    </source>
</evidence>
<protein>
    <submittedName>
        <fullName evidence="1">Uncharacterized protein</fullName>
    </submittedName>
</protein>